<protein>
    <recommendedName>
        <fullName evidence="4">carbamoyl-phosphate synthase (glutamine-hydrolyzing)</fullName>
        <ecNumber evidence="4">6.3.5.5</ecNumber>
    </recommendedName>
    <alternativeName>
        <fullName evidence="10">Arginine-specific carbamoyl phosphate synthetase, glutamine chain</fullName>
    </alternativeName>
</protein>
<evidence type="ECO:0000256" key="4">
    <source>
        <dbReference type="ARBA" id="ARBA00012738"/>
    </source>
</evidence>
<accession>A0A3B0TQ35</accession>
<dbReference type="GO" id="GO:0004359">
    <property type="term" value="F:glutaminase activity"/>
    <property type="evidence" value="ECO:0007669"/>
    <property type="project" value="RHEA"/>
</dbReference>
<dbReference type="PRINTS" id="PR00096">
    <property type="entry name" value="GATASE"/>
</dbReference>
<evidence type="ECO:0000259" key="13">
    <source>
        <dbReference type="SMART" id="SM01097"/>
    </source>
</evidence>
<evidence type="ECO:0000256" key="3">
    <source>
        <dbReference type="ARBA" id="ARBA00007800"/>
    </source>
</evidence>
<keyword evidence="7" id="KW-0067">ATP-binding</keyword>
<dbReference type="InterPro" id="IPR050472">
    <property type="entry name" value="Anth_synth/Amidotransfase"/>
</dbReference>
<evidence type="ECO:0000256" key="6">
    <source>
        <dbReference type="ARBA" id="ARBA00022741"/>
    </source>
</evidence>
<evidence type="ECO:0000256" key="7">
    <source>
        <dbReference type="ARBA" id="ARBA00022840"/>
    </source>
</evidence>
<dbReference type="NCBIfam" id="TIGR01368">
    <property type="entry name" value="CPSaseIIsmall"/>
    <property type="match status" value="1"/>
</dbReference>
<reference evidence="14" key="1">
    <citation type="submission" date="2018-06" db="EMBL/GenBank/DDBJ databases">
        <authorList>
            <person name="Zhirakovskaya E."/>
        </authorList>
    </citation>
    <scope>NUCLEOTIDE SEQUENCE</scope>
</reference>
<dbReference type="PRINTS" id="PR00097">
    <property type="entry name" value="ANTSNTHASEII"/>
</dbReference>
<dbReference type="Gene3D" id="3.50.30.20">
    <property type="entry name" value="Carbamoyl-phosphate synthase small subunit, N-terminal domain"/>
    <property type="match status" value="1"/>
</dbReference>
<dbReference type="FunFam" id="3.50.30.20:FF:000001">
    <property type="entry name" value="Carbamoyl-phosphate synthase small chain"/>
    <property type="match status" value="1"/>
</dbReference>
<dbReference type="PRINTS" id="PR00099">
    <property type="entry name" value="CPSGATASE"/>
</dbReference>
<evidence type="ECO:0000256" key="8">
    <source>
        <dbReference type="ARBA" id="ARBA00022962"/>
    </source>
</evidence>
<evidence type="ECO:0000256" key="9">
    <source>
        <dbReference type="ARBA" id="ARBA00022975"/>
    </source>
</evidence>
<dbReference type="InterPro" id="IPR035686">
    <property type="entry name" value="CPSase_GATase1"/>
</dbReference>
<comment type="similarity">
    <text evidence="3">Belongs to the CarA family.</text>
</comment>
<evidence type="ECO:0000256" key="2">
    <source>
        <dbReference type="ARBA" id="ARBA00005077"/>
    </source>
</evidence>
<dbReference type="InterPro" id="IPR029062">
    <property type="entry name" value="Class_I_gatase-like"/>
</dbReference>
<dbReference type="SUPFAM" id="SSF52021">
    <property type="entry name" value="Carbamoyl phosphate synthetase, small subunit N-terminal domain"/>
    <property type="match status" value="1"/>
</dbReference>
<dbReference type="AlphaFoldDB" id="A0A3B0TQ35"/>
<sequence>AILFLEDGRSFLGRSLSIEGERSGEAVFNTSMTGYQEILTDPSYAGQIVTMTYPLIGNYGVNKEDVESNKIHVKGFVVKEYCRHHSNFRATQSLIDYLNENGILAVEGIDTRALTRHLREKGAMKAVISTEDFDEKSLAEKISKTPSMAGADWVGKVTTEKAYVRSPSGGLQAKYVIAAIDCGIKTNIIRIFNQLGCDIHVFPSTVTSTEIENLNPDGVFVSNGPGDPAAVKSVSQTIQKFFGRIPVFGICLGHQIIGLALGAKTYKLKFGHRGANHPVRDSMNNRIGITSQNHGFCVDIDSLDANDIESVNINLNDQTLEGFRHKTMPIISFQHHPEAAPGPHDVQYLFNTFIDLMKKHKEVQSHAAS</sequence>
<dbReference type="EC" id="6.3.5.5" evidence="4"/>
<evidence type="ECO:0000256" key="5">
    <source>
        <dbReference type="ARBA" id="ARBA00022598"/>
    </source>
</evidence>
<name>A0A3B0TQ35_9ZZZZ</name>
<dbReference type="EMBL" id="UOEN01000332">
    <property type="protein sequence ID" value="VAW16572.1"/>
    <property type="molecule type" value="Genomic_DNA"/>
</dbReference>
<dbReference type="Pfam" id="PF00988">
    <property type="entry name" value="CPSase_sm_chain"/>
    <property type="match status" value="1"/>
</dbReference>
<comment type="pathway">
    <text evidence="2">Amino-acid biosynthesis; L-arginine biosynthesis; carbamoyl phosphate from bicarbonate: step 1/1.</text>
</comment>
<comment type="catalytic activity">
    <reaction evidence="11">
        <text>hydrogencarbonate + L-glutamine + 2 ATP + H2O = carbamoyl phosphate + L-glutamate + 2 ADP + phosphate + 2 H(+)</text>
        <dbReference type="Rhea" id="RHEA:18633"/>
        <dbReference type="ChEBI" id="CHEBI:15377"/>
        <dbReference type="ChEBI" id="CHEBI:15378"/>
        <dbReference type="ChEBI" id="CHEBI:17544"/>
        <dbReference type="ChEBI" id="CHEBI:29985"/>
        <dbReference type="ChEBI" id="CHEBI:30616"/>
        <dbReference type="ChEBI" id="CHEBI:43474"/>
        <dbReference type="ChEBI" id="CHEBI:58228"/>
        <dbReference type="ChEBI" id="CHEBI:58359"/>
        <dbReference type="ChEBI" id="CHEBI:456216"/>
        <dbReference type="EC" id="6.3.5.5"/>
    </reaction>
</comment>
<dbReference type="CDD" id="cd01744">
    <property type="entry name" value="GATase1_CPSase"/>
    <property type="match status" value="1"/>
</dbReference>
<dbReference type="Gene3D" id="3.40.50.880">
    <property type="match status" value="1"/>
</dbReference>
<dbReference type="PANTHER" id="PTHR43418:SF7">
    <property type="entry name" value="CARBAMOYL-PHOSPHATE SYNTHASE SMALL CHAIN"/>
    <property type="match status" value="1"/>
</dbReference>
<proteinExistence type="inferred from homology"/>
<dbReference type="InterPro" id="IPR002474">
    <property type="entry name" value="CarbamoylP_synth_ssu_N"/>
</dbReference>
<dbReference type="GO" id="GO:0006221">
    <property type="term" value="P:pyrimidine nucleotide biosynthetic process"/>
    <property type="evidence" value="ECO:0007669"/>
    <property type="project" value="UniProtKB-KW"/>
</dbReference>
<feature type="non-terminal residue" evidence="14">
    <location>
        <position position="1"/>
    </location>
</feature>
<organism evidence="14">
    <name type="scientific">hydrothermal vent metagenome</name>
    <dbReference type="NCBI Taxonomy" id="652676"/>
    <lineage>
        <taxon>unclassified sequences</taxon>
        <taxon>metagenomes</taxon>
        <taxon>ecological metagenomes</taxon>
    </lineage>
</organism>
<evidence type="ECO:0000256" key="10">
    <source>
        <dbReference type="ARBA" id="ARBA00044340"/>
    </source>
</evidence>
<dbReference type="SUPFAM" id="SSF52317">
    <property type="entry name" value="Class I glutamine amidotransferase-like"/>
    <property type="match status" value="1"/>
</dbReference>
<dbReference type="InterPro" id="IPR017926">
    <property type="entry name" value="GATASE"/>
</dbReference>
<evidence type="ECO:0000256" key="12">
    <source>
        <dbReference type="ARBA" id="ARBA00049285"/>
    </source>
</evidence>
<dbReference type="PROSITE" id="PS51273">
    <property type="entry name" value="GATASE_TYPE_1"/>
    <property type="match status" value="1"/>
</dbReference>
<comment type="catalytic activity">
    <reaction evidence="12">
        <text>L-glutamine + H2O = L-glutamate + NH4(+)</text>
        <dbReference type="Rhea" id="RHEA:15889"/>
        <dbReference type="ChEBI" id="CHEBI:15377"/>
        <dbReference type="ChEBI" id="CHEBI:28938"/>
        <dbReference type="ChEBI" id="CHEBI:29985"/>
        <dbReference type="ChEBI" id="CHEBI:58359"/>
    </reaction>
</comment>
<dbReference type="Pfam" id="PF00117">
    <property type="entry name" value="GATase"/>
    <property type="match status" value="1"/>
</dbReference>
<evidence type="ECO:0000256" key="1">
    <source>
        <dbReference type="ARBA" id="ARBA00004812"/>
    </source>
</evidence>
<keyword evidence="9" id="KW-0665">Pyrimidine biosynthesis</keyword>
<dbReference type="PANTHER" id="PTHR43418">
    <property type="entry name" value="MULTIFUNCTIONAL TRYPTOPHAN BIOSYNTHESIS PROTEIN-RELATED"/>
    <property type="match status" value="1"/>
</dbReference>
<dbReference type="HAMAP" id="MF_01209">
    <property type="entry name" value="CPSase_S_chain"/>
    <property type="match status" value="1"/>
</dbReference>
<evidence type="ECO:0000313" key="14">
    <source>
        <dbReference type="EMBL" id="VAW16572.1"/>
    </source>
</evidence>
<keyword evidence="8" id="KW-0315">Glutamine amidotransferase</keyword>
<dbReference type="GO" id="GO:0005524">
    <property type="term" value="F:ATP binding"/>
    <property type="evidence" value="ECO:0007669"/>
    <property type="project" value="UniProtKB-KW"/>
</dbReference>
<evidence type="ECO:0000256" key="11">
    <source>
        <dbReference type="ARBA" id="ARBA00048816"/>
    </source>
</evidence>
<dbReference type="SMART" id="SM01097">
    <property type="entry name" value="CPSase_sm_chain"/>
    <property type="match status" value="1"/>
</dbReference>
<feature type="domain" description="Carbamoyl-phosphate synthase small subunit N-terminal" evidence="13">
    <location>
        <begin position="1"/>
        <end position="129"/>
    </location>
</feature>
<dbReference type="GO" id="GO:0004088">
    <property type="term" value="F:carbamoyl-phosphate synthase (glutamine-hydrolyzing) activity"/>
    <property type="evidence" value="ECO:0007669"/>
    <property type="project" value="UniProtKB-EC"/>
</dbReference>
<keyword evidence="5 14" id="KW-0436">Ligase</keyword>
<gene>
    <name evidence="14" type="ORF">MNBD_BACTEROID05-1163</name>
</gene>
<dbReference type="NCBIfam" id="NF009475">
    <property type="entry name" value="PRK12838.1"/>
    <property type="match status" value="1"/>
</dbReference>
<dbReference type="GO" id="GO:0006207">
    <property type="term" value="P:'de novo' pyrimidine nucleobase biosynthetic process"/>
    <property type="evidence" value="ECO:0007669"/>
    <property type="project" value="InterPro"/>
</dbReference>
<dbReference type="InterPro" id="IPR036480">
    <property type="entry name" value="CarbP_synth_ssu_N_sf"/>
</dbReference>
<keyword evidence="6" id="KW-0547">Nucleotide-binding</keyword>
<dbReference type="GO" id="GO:0006541">
    <property type="term" value="P:glutamine metabolic process"/>
    <property type="evidence" value="ECO:0007669"/>
    <property type="project" value="InterPro"/>
</dbReference>
<comment type="pathway">
    <text evidence="1">Pyrimidine metabolism; UMP biosynthesis via de novo pathway; (S)-dihydroorotate from bicarbonate: step 1/3.</text>
</comment>
<dbReference type="InterPro" id="IPR006274">
    <property type="entry name" value="CarbamoylP_synth_ssu"/>
</dbReference>